<keyword evidence="2" id="KW-1185">Reference proteome</keyword>
<accession>A0ABR0B9Y0</accession>
<sequence length="62" mass="7208">MTTTPSMVQVPGVNLQQEIGSSIRYIAQPLHKTPSQYYLIKQWYNFIKITLIIMNFNSWAFG</sequence>
<dbReference type="EMBL" id="JAOYFB010000043">
    <property type="protein sequence ID" value="KAK4045399.1"/>
    <property type="molecule type" value="Genomic_DNA"/>
</dbReference>
<comment type="caution">
    <text evidence="1">The sequence shown here is derived from an EMBL/GenBank/DDBJ whole genome shotgun (WGS) entry which is preliminary data.</text>
</comment>
<evidence type="ECO:0000313" key="1">
    <source>
        <dbReference type="EMBL" id="KAK4045399.1"/>
    </source>
</evidence>
<name>A0ABR0B9Y0_9CRUS</name>
<organism evidence="1 2">
    <name type="scientific">Daphnia magna</name>
    <dbReference type="NCBI Taxonomy" id="35525"/>
    <lineage>
        <taxon>Eukaryota</taxon>
        <taxon>Metazoa</taxon>
        <taxon>Ecdysozoa</taxon>
        <taxon>Arthropoda</taxon>
        <taxon>Crustacea</taxon>
        <taxon>Branchiopoda</taxon>
        <taxon>Diplostraca</taxon>
        <taxon>Cladocera</taxon>
        <taxon>Anomopoda</taxon>
        <taxon>Daphniidae</taxon>
        <taxon>Daphnia</taxon>
    </lineage>
</organism>
<proteinExistence type="predicted"/>
<gene>
    <name evidence="1" type="ORF">OUZ56_033006</name>
</gene>
<reference evidence="1 2" key="1">
    <citation type="journal article" date="2023" name="Nucleic Acids Res.">
        <title>The hologenome of Daphnia magna reveals possible DNA methylation and microbiome-mediated evolution of the host genome.</title>
        <authorList>
            <person name="Chaturvedi A."/>
            <person name="Li X."/>
            <person name="Dhandapani V."/>
            <person name="Marshall H."/>
            <person name="Kissane S."/>
            <person name="Cuenca-Cambronero M."/>
            <person name="Asole G."/>
            <person name="Calvet F."/>
            <person name="Ruiz-Romero M."/>
            <person name="Marangio P."/>
            <person name="Guigo R."/>
            <person name="Rago D."/>
            <person name="Mirbahai L."/>
            <person name="Eastwood N."/>
            <person name="Colbourne J.K."/>
            <person name="Zhou J."/>
            <person name="Mallon E."/>
            <person name="Orsini L."/>
        </authorList>
    </citation>
    <scope>NUCLEOTIDE SEQUENCE [LARGE SCALE GENOMIC DNA]</scope>
    <source>
        <strain evidence="1">LRV0_1</strain>
    </source>
</reference>
<evidence type="ECO:0000313" key="2">
    <source>
        <dbReference type="Proteomes" id="UP001234178"/>
    </source>
</evidence>
<protein>
    <submittedName>
        <fullName evidence="1">Uncharacterized protein</fullName>
    </submittedName>
</protein>
<dbReference type="Proteomes" id="UP001234178">
    <property type="component" value="Unassembled WGS sequence"/>
</dbReference>